<protein>
    <submittedName>
        <fullName evidence="3">Uncharacterized protein</fullName>
    </submittedName>
</protein>
<dbReference type="AlphaFoldDB" id="A0A5N5UNC6"/>
<dbReference type="EMBL" id="ANBP01000056">
    <property type="protein sequence ID" value="KAB7751095.1"/>
    <property type="molecule type" value="Genomic_DNA"/>
</dbReference>
<name>A0A5N5UNC6_MYCPH</name>
<comment type="caution">
    <text evidence="3">The sequence shown here is derived from an EMBL/GenBank/DDBJ whole genome shotgun (WGS) entry which is preliminary data.</text>
</comment>
<reference evidence="3 4" key="1">
    <citation type="submission" date="2012-10" db="EMBL/GenBank/DDBJ databases">
        <title>The draft sequence of the Mycobacterium pheli genome.</title>
        <authorList>
            <person name="Pettersson B.M.F."/>
            <person name="Das S."/>
            <person name="Dasgupta S."/>
            <person name="Bhattacharya A."/>
            <person name="Kirsebom L.A."/>
        </authorList>
    </citation>
    <scope>NUCLEOTIDE SEQUENCE [LARGE SCALE GENOMIC DNA]</scope>
    <source>
        <strain evidence="3 4">CCUG 21000</strain>
    </source>
</reference>
<feature type="compositionally biased region" description="Low complexity" evidence="1">
    <location>
        <begin position="85"/>
        <end position="97"/>
    </location>
</feature>
<keyword evidence="4" id="KW-1185">Reference proteome</keyword>
<dbReference type="SUPFAM" id="SSF63829">
    <property type="entry name" value="Calcium-dependent phosphotriesterase"/>
    <property type="match status" value="2"/>
</dbReference>
<feature type="chain" id="PRO_5024459589" evidence="2">
    <location>
        <begin position="23"/>
        <end position="1052"/>
    </location>
</feature>
<sequence length="1052" mass="106359">MGALALALGVGAAVAAPPIAFADPTPGAEPSASDHDNTDTGPQPSETGDLSDGVTGIGATSFGLDDVSLDAGADEAVGPALDPDGTTVVVGTSPPVTYGSSGGAHTSDTDDIEALDESGSFGSAATVSDGGAAEAPPPTRPRVVPLFNGHHAPAPRAPGDGGGDHWPGDTAANDDAWLRPVGQVHPRPVSTSPVWDPADELWLAPTYLEVPVVTVAAPVRRTPAIVLPAPDPPTEPGTRIRRVSGLLTAALSPLLVPGPAVPLDSPAAWLLMAWVRRQLPGQHPDAEHVPEAPRLAATHGTFTAAGTVTGHDTARSLIDELVALFTRLITGGLIVDVDNPFTIDDVDLRTGTVTGSVNVTALDTTALSFALQDQPEAGAVHVDPVTGRWTFTPTPVSRVQAFTVSGAEVAFAILAGISRGAGVPITVTAPVHAAETAAYPALAGVPVSGVRLAPNDIGFQVVVRNDPVTATYETAVAIIDPQRPSAIVTAPVPGALRHFTFAPDHTAYNTTVLADSGDDSYELSVLDATGAGRTIPLAGTPAGPVVFDADGRAYQSSYRHDPDTDSYVTTVTVLDRGRHVEASVDGYPVAFGTGGGIAYQVTESRPFADGDAADRTTVTAIDPVRGATRTAAQLPGAALEFVTAPDGTAFQTVRVVAGDRYRYSLARIPKDGAVQTISLTGSPVGAITLGPGGTALLTMRPGGVVVIGPDGDVAVVTLPAGPRGGPRIAADGTAHQTVRTGEVAVIDVAGARLVETATTTADAPVTGPDGTVYTHHNGASSSLVEIARRGSEPTAVEIDGQLVSSGRTSSASSVLQGVRFAPDGTPFVISAAREVPADPVLGGHDGLVVTVLGDDRPARMPLAGTDAGVLKFLSDNTFTYIAPVLGDGVGTAVTFVDLAAGTADGIHLDGYFTDHTVGADNTVFVVTNADFDPLSGVPGREYALTVAAADGSLWTTTAIDGAPYEGLVSGPDGAVYQVVEGADGLSTGVLVVRPGGLTPVRIDLDGYPQSPVVFDSAGVGYVTTGVVDALTGGPRTVVTVVAAPAHPAVTPA</sequence>
<evidence type="ECO:0000256" key="1">
    <source>
        <dbReference type="SAM" id="MobiDB-lite"/>
    </source>
</evidence>
<evidence type="ECO:0000313" key="3">
    <source>
        <dbReference type="EMBL" id="KAB7751095.1"/>
    </source>
</evidence>
<evidence type="ECO:0000313" key="4">
    <source>
        <dbReference type="Proteomes" id="UP000325690"/>
    </source>
</evidence>
<feature type="compositionally biased region" description="Polar residues" evidence="1">
    <location>
        <begin position="39"/>
        <end position="48"/>
    </location>
</feature>
<proteinExistence type="predicted"/>
<feature type="signal peptide" evidence="2">
    <location>
        <begin position="1"/>
        <end position="22"/>
    </location>
</feature>
<keyword evidence="2" id="KW-0732">Signal</keyword>
<feature type="region of interest" description="Disordered" evidence="1">
    <location>
        <begin position="74"/>
        <end position="111"/>
    </location>
</feature>
<evidence type="ECO:0000256" key="2">
    <source>
        <dbReference type="SAM" id="SignalP"/>
    </source>
</evidence>
<gene>
    <name evidence="3" type="ORF">MPHL21000_25720</name>
</gene>
<accession>A0A5N5UNC6</accession>
<organism evidence="3 4">
    <name type="scientific">Mycolicibacterium phlei DSM 43239 = CCUG 21000</name>
    <dbReference type="NCBI Taxonomy" id="1226750"/>
    <lineage>
        <taxon>Bacteria</taxon>
        <taxon>Bacillati</taxon>
        <taxon>Actinomycetota</taxon>
        <taxon>Actinomycetes</taxon>
        <taxon>Mycobacteriales</taxon>
        <taxon>Mycobacteriaceae</taxon>
        <taxon>Mycolicibacterium</taxon>
    </lineage>
</organism>
<feature type="region of interest" description="Disordered" evidence="1">
    <location>
        <begin position="19"/>
        <end position="59"/>
    </location>
</feature>
<dbReference type="Proteomes" id="UP000325690">
    <property type="component" value="Unassembled WGS sequence"/>
</dbReference>